<dbReference type="Gene3D" id="3.40.50.200">
    <property type="entry name" value="Peptidase S8/S53 domain"/>
    <property type="match status" value="1"/>
</dbReference>
<proteinExistence type="predicted"/>
<feature type="region of interest" description="Disordered" evidence="1">
    <location>
        <begin position="770"/>
        <end position="871"/>
    </location>
</feature>
<accession>A0AAN6N531</accession>
<name>A0AAN6N531_9PEZI</name>
<dbReference type="PANTHER" id="PTHR22917">
    <property type="entry name" value="HEMOPEXIN DOMAIN-CONTAINING PROTEIN"/>
    <property type="match status" value="1"/>
</dbReference>
<feature type="compositionally biased region" description="Low complexity" evidence="1">
    <location>
        <begin position="782"/>
        <end position="870"/>
    </location>
</feature>
<dbReference type="Pfam" id="PF14295">
    <property type="entry name" value="PAN_4"/>
    <property type="match status" value="1"/>
</dbReference>
<reference evidence="4" key="1">
    <citation type="journal article" date="2023" name="Mol. Phylogenet. Evol.">
        <title>Genome-scale phylogeny and comparative genomics of the fungal order Sordariales.</title>
        <authorList>
            <person name="Hensen N."/>
            <person name="Bonometti L."/>
            <person name="Westerberg I."/>
            <person name="Brannstrom I.O."/>
            <person name="Guillou S."/>
            <person name="Cros-Aarteil S."/>
            <person name="Calhoun S."/>
            <person name="Haridas S."/>
            <person name="Kuo A."/>
            <person name="Mondo S."/>
            <person name="Pangilinan J."/>
            <person name="Riley R."/>
            <person name="LaButti K."/>
            <person name="Andreopoulos B."/>
            <person name="Lipzen A."/>
            <person name="Chen C."/>
            <person name="Yan M."/>
            <person name="Daum C."/>
            <person name="Ng V."/>
            <person name="Clum A."/>
            <person name="Steindorff A."/>
            <person name="Ohm R.A."/>
            <person name="Martin F."/>
            <person name="Silar P."/>
            <person name="Natvig D.O."/>
            <person name="Lalanne C."/>
            <person name="Gautier V."/>
            <person name="Ament-Velasquez S.L."/>
            <person name="Kruys A."/>
            <person name="Hutchinson M.I."/>
            <person name="Powell A.J."/>
            <person name="Barry K."/>
            <person name="Miller A.N."/>
            <person name="Grigoriev I.V."/>
            <person name="Debuchy R."/>
            <person name="Gladieux P."/>
            <person name="Hiltunen Thoren M."/>
            <person name="Johannesson H."/>
        </authorList>
    </citation>
    <scope>NUCLEOTIDE SEQUENCE [LARGE SCALE GENOMIC DNA]</scope>
    <source>
        <strain evidence="4">CBS 340.73</strain>
    </source>
</reference>
<dbReference type="EMBL" id="MU853819">
    <property type="protein sequence ID" value="KAK3938970.1"/>
    <property type="molecule type" value="Genomic_DNA"/>
</dbReference>
<evidence type="ECO:0000313" key="3">
    <source>
        <dbReference type="EMBL" id="KAK3938970.1"/>
    </source>
</evidence>
<dbReference type="GO" id="GO:0006508">
    <property type="term" value="P:proteolysis"/>
    <property type="evidence" value="ECO:0007669"/>
    <property type="project" value="InterPro"/>
</dbReference>
<dbReference type="InterPro" id="IPR015500">
    <property type="entry name" value="Peptidase_S8_subtilisin-rel"/>
</dbReference>
<dbReference type="InterPro" id="IPR036852">
    <property type="entry name" value="Peptidase_S8/S53_dom_sf"/>
</dbReference>
<comment type="caution">
    <text evidence="3">The sequence shown here is derived from an EMBL/GenBank/DDBJ whole genome shotgun (WGS) entry which is preliminary data.</text>
</comment>
<keyword evidence="4" id="KW-1185">Reference proteome</keyword>
<evidence type="ECO:0000313" key="4">
    <source>
        <dbReference type="Proteomes" id="UP001303473"/>
    </source>
</evidence>
<dbReference type="PANTHER" id="PTHR22917:SF6">
    <property type="entry name" value="EG:8D8.2 PROTEIN-RELATED"/>
    <property type="match status" value="1"/>
</dbReference>
<organism evidence="3 4">
    <name type="scientific">Diplogelasinospora grovesii</name>
    <dbReference type="NCBI Taxonomy" id="303347"/>
    <lineage>
        <taxon>Eukaryota</taxon>
        <taxon>Fungi</taxon>
        <taxon>Dikarya</taxon>
        <taxon>Ascomycota</taxon>
        <taxon>Pezizomycotina</taxon>
        <taxon>Sordariomycetes</taxon>
        <taxon>Sordariomycetidae</taxon>
        <taxon>Sordariales</taxon>
        <taxon>Diplogelasinosporaceae</taxon>
        <taxon>Diplogelasinospora</taxon>
    </lineage>
</organism>
<dbReference type="AlphaFoldDB" id="A0AAN6N531"/>
<evidence type="ECO:0000256" key="1">
    <source>
        <dbReference type="SAM" id="MobiDB-lite"/>
    </source>
</evidence>
<evidence type="ECO:0000259" key="2">
    <source>
        <dbReference type="Pfam" id="PF14295"/>
    </source>
</evidence>
<dbReference type="Proteomes" id="UP001303473">
    <property type="component" value="Unassembled WGS sequence"/>
</dbReference>
<feature type="domain" description="Apple" evidence="2">
    <location>
        <begin position="898"/>
        <end position="937"/>
    </location>
</feature>
<dbReference type="CDD" id="cd00306">
    <property type="entry name" value="Peptidases_S8_S53"/>
    <property type="match status" value="1"/>
</dbReference>
<dbReference type="Gene3D" id="3.50.4.10">
    <property type="entry name" value="Hepatocyte Growth Factor"/>
    <property type="match status" value="1"/>
</dbReference>
<dbReference type="InterPro" id="IPR051298">
    <property type="entry name" value="Heme_transport/Cell_adhesion"/>
</dbReference>
<sequence length="984" mass="107073">MCFVKRFDTQGGPNGTIIPWCFPHGVSSRGLATRATPGLPDIASRLSDLQNNGCSASNYFSAVAVQYFQMAMKDVNAITAAIDFVINFFKIIAGDIGNLLTFIIGGNGASGWIDRVDQAFLDLSCWVGPQDQGTAIWRSLTQHYRLHEGINAVLSIQDVAQVNVILQIIELVLKSVITDLRNEYLTYIGSYGQIIQAWTQSTRLCTTKWDLDNLEHPEEEEQDEEDEDDWLPRYWIETKPGTSVAELRIVEATLGTIVGGVPADNPQGPWEMNTKKWNANIPPKYLVDLNAQQAEMVRLAVGYLAAVGKILNSRQEKETNGANIDWHMYRPDLMGKLLTKRQREGIENRTRMFEARTIPTHLKMISSAKGMNPQSKRTYEYYSEEGRGAWIFIVDDGFNWDRFNLPHGADDQDRQELSTTYREIRTYVVPDQYTQPNDPPIPPHHPPPDTIDDSLVQDDRGFAGHGTGVACMAGGVNRGVGSQANLYLIKVLTFYGLPQPGSSTQILVQAARRAVEHAFDYMYNVMTDPNSGIDPTKTVINLNWGKAWTAAFDALGVTFVVPVANSGWDPDREAIQFYMAEEAPECWVGDADPVITVAGVFSDGSLSEYNAPPGNRPGAPHSDIKPTLYAVSEDLETCSADGTIRLVDGNSFAAPQVAGLAVSLLTYPWPPEDNPFNLNDGYPASIGSRMKTLLFSWSYQRIPDEYLTWQAQQRLGNDPFPYVVSSPVNVVYNYAHGEQRCRNVPGYPINIKRDRLADSCPVAPFPGMTSTATESYSWPDEATTSASDGSGTATATATTNSTTSSLPTVAATATTNSTTTTTTTTDSTTTTTTTDSTTTTTTTTTSLPTVTSTATTDSTTTTTTSLPTATGGISCPQSNDTIYLDVDDSKQYLVECFIDFPGNDIVDQAGFQTDYEHCAQHCSNTTGCVAFAYVPTNQLGAQNCFPKSALGNSVPASGDAAQNAAQIKTGVGVGSADPKATSTA</sequence>
<dbReference type="SUPFAM" id="SSF52743">
    <property type="entry name" value="Subtilisin-like"/>
    <property type="match status" value="1"/>
</dbReference>
<dbReference type="PRINTS" id="PR00723">
    <property type="entry name" value="SUBTILISIN"/>
</dbReference>
<dbReference type="GO" id="GO:0004252">
    <property type="term" value="F:serine-type endopeptidase activity"/>
    <property type="evidence" value="ECO:0007669"/>
    <property type="project" value="InterPro"/>
</dbReference>
<protein>
    <submittedName>
        <fullName evidence="3">Peptidase S8/S53 domain-containing protein</fullName>
    </submittedName>
</protein>
<dbReference type="InterPro" id="IPR003609">
    <property type="entry name" value="Pan_app"/>
</dbReference>
<gene>
    <name evidence="3" type="ORF">QBC46DRAFT_316733</name>
</gene>